<organism evidence="5">
    <name type="scientific">Timema monikensis</name>
    <dbReference type="NCBI Taxonomy" id="170555"/>
    <lineage>
        <taxon>Eukaryota</taxon>
        <taxon>Metazoa</taxon>
        <taxon>Ecdysozoa</taxon>
        <taxon>Arthropoda</taxon>
        <taxon>Hexapoda</taxon>
        <taxon>Insecta</taxon>
        <taxon>Pterygota</taxon>
        <taxon>Neoptera</taxon>
        <taxon>Polyneoptera</taxon>
        <taxon>Phasmatodea</taxon>
        <taxon>Timematodea</taxon>
        <taxon>Timematoidea</taxon>
        <taxon>Timematidae</taxon>
        <taxon>Timema</taxon>
    </lineage>
</organism>
<feature type="domain" description="E3 ubiquitin-protein ligase APD1-4 N-terminal" evidence="3">
    <location>
        <begin position="238"/>
        <end position="272"/>
    </location>
</feature>
<feature type="region of interest" description="Disordered" evidence="1">
    <location>
        <begin position="515"/>
        <end position="561"/>
    </location>
</feature>
<sequence>MDAEQVDVSTTAVIAENVVERPEHVEVLRDFVELSETTSELRGTSNAIYRCSSGPEDALIPRPTHVVVEKQEGVLFRDARRPLFLLERQQSTRGSTRRSLKGPLRALRLCVLSILFPGLLVAVPLYMRYHVYSDQVYPVGMSDMRLVDSRVSTTWCQRQVVKSNATFNAFLLADHPRVQREPIKVAMTRELVLEDDMKEYWAFYLLQGSSVTVSTCCSTSHFTSSKDPPSQCPPVVGEYKFFYLLQGSSVTVSTCCRWPGASLIVIRGHKHLHECAYIGDDSSEELEEMQANLPEGQRPVFKNGTPVPVDDGESNEPDQMKRVRPGVILHGQEVESHEILEGVDVETDIDTVLAQYLRRGGNGRSKALSMALPRSNETKKHTTRDNVSIKTPDDARGMHASNSTEDYLLESETGESHDKEKNITTDISEVVKTTNVAPKSREIESEDAPSSPTAVPSSSEVFEEVLRKIRQLGSRGKGVLQRLNDQLSSPEENESDNGTEERKLLRQMILDLMQEQQEDEEPAKARKRKRKHKNQTDKASNKTEEWLAESEGGDKNRERRQVYLNPGDLEDLLGMNDEDSDAAIEEGLSPDGIADHHVTLNETTLNDMSKSEFWSSFSSSEEALLSCAGLIVNLPLTPHHKCVRGRNKHELHMASHPNTLTYRVPVNGYYFFIFNSENEIQPNYIHVKFNLDKVVYNVSEPLAACQNSTVDCILPLNFFSSEKVVIELPIRNNDSLWNEEYVVVTTCEPRTALYLGCVIAVPLLILMFAFQ</sequence>
<keyword evidence="2" id="KW-0472">Membrane</keyword>
<dbReference type="InterPro" id="IPR032008">
    <property type="entry name" value="APD1-4_N"/>
</dbReference>
<name>A0A7R9HT02_9NEOP</name>
<protein>
    <submittedName>
        <fullName evidence="5">Uncharacterized protein</fullName>
    </submittedName>
</protein>
<feature type="compositionally biased region" description="Low complexity" evidence="1">
    <location>
        <begin position="448"/>
        <end position="459"/>
    </location>
</feature>
<dbReference type="PANTHER" id="PTHR39077:SF1">
    <property type="entry name" value="E3 UBIQUITIN-PROTEIN LIGASE APD1-4 MIDDLE DOMAIN-CONTAINING PROTEIN"/>
    <property type="match status" value="1"/>
</dbReference>
<reference evidence="5" key="1">
    <citation type="submission" date="2020-11" db="EMBL/GenBank/DDBJ databases">
        <authorList>
            <person name="Tran Van P."/>
        </authorList>
    </citation>
    <scope>NUCLEOTIDE SEQUENCE</scope>
</reference>
<feature type="transmembrane region" description="Helical" evidence="2">
    <location>
        <begin position="106"/>
        <end position="127"/>
    </location>
</feature>
<dbReference type="EMBL" id="OB796836">
    <property type="protein sequence ID" value="CAD7433838.1"/>
    <property type="molecule type" value="Genomic_DNA"/>
</dbReference>
<keyword evidence="2" id="KW-0812">Transmembrane</keyword>
<feature type="transmembrane region" description="Helical" evidence="2">
    <location>
        <begin position="752"/>
        <end position="770"/>
    </location>
</feature>
<feature type="region of interest" description="Disordered" evidence="1">
    <location>
        <begin position="480"/>
        <end position="500"/>
    </location>
</feature>
<dbReference type="Pfam" id="PF16040">
    <property type="entry name" value="APD1-4_N"/>
    <property type="match status" value="2"/>
</dbReference>
<gene>
    <name evidence="5" type="ORF">TMSB3V08_LOCUS10502</name>
</gene>
<dbReference type="InterPro" id="IPR032010">
    <property type="entry name" value="APD1-4_M"/>
</dbReference>
<accession>A0A7R9HT02</accession>
<dbReference type="AlphaFoldDB" id="A0A7R9HT02"/>
<feature type="region of interest" description="Disordered" evidence="1">
    <location>
        <begin position="365"/>
        <end position="401"/>
    </location>
</feature>
<feature type="region of interest" description="Disordered" evidence="1">
    <location>
        <begin position="434"/>
        <end position="460"/>
    </location>
</feature>
<dbReference type="Pfam" id="PF16041">
    <property type="entry name" value="APD1-4_M"/>
    <property type="match status" value="1"/>
</dbReference>
<feature type="domain" description="E3 ubiquitin-protein ligase APD1-4 N-terminal" evidence="3">
    <location>
        <begin position="164"/>
        <end position="219"/>
    </location>
</feature>
<evidence type="ECO:0000259" key="3">
    <source>
        <dbReference type="Pfam" id="PF16040"/>
    </source>
</evidence>
<proteinExistence type="predicted"/>
<feature type="domain" description="E3 ubiquitin-protein ligase APD1-4 middle" evidence="4">
    <location>
        <begin position="660"/>
        <end position="768"/>
    </location>
</feature>
<evidence type="ECO:0000259" key="4">
    <source>
        <dbReference type="Pfam" id="PF16041"/>
    </source>
</evidence>
<evidence type="ECO:0000256" key="1">
    <source>
        <dbReference type="SAM" id="MobiDB-lite"/>
    </source>
</evidence>
<keyword evidence="2" id="KW-1133">Transmembrane helix</keyword>
<evidence type="ECO:0000256" key="2">
    <source>
        <dbReference type="SAM" id="Phobius"/>
    </source>
</evidence>
<feature type="compositionally biased region" description="Basic and acidic residues" evidence="1">
    <location>
        <begin position="552"/>
        <end position="561"/>
    </location>
</feature>
<feature type="compositionally biased region" description="Basic and acidic residues" evidence="1">
    <location>
        <begin position="534"/>
        <end position="545"/>
    </location>
</feature>
<evidence type="ECO:0000313" key="5">
    <source>
        <dbReference type="EMBL" id="CAD7433838.1"/>
    </source>
</evidence>
<dbReference type="PANTHER" id="PTHR39077">
    <property type="entry name" value="DUF4793 DOMAIN-CONTAINING PROTEIN"/>
    <property type="match status" value="1"/>
</dbReference>